<dbReference type="GO" id="GO:0005243">
    <property type="term" value="F:gap junction channel activity"/>
    <property type="evidence" value="ECO:0007669"/>
    <property type="project" value="TreeGrafter"/>
</dbReference>
<organism evidence="14 15">
    <name type="scientific">Mesorhabditis spiculigera</name>
    <dbReference type="NCBI Taxonomy" id="96644"/>
    <lineage>
        <taxon>Eukaryota</taxon>
        <taxon>Metazoa</taxon>
        <taxon>Ecdysozoa</taxon>
        <taxon>Nematoda</taxon>
        <taxon>Chromadorea</taxon>
        <taxon>Rhabditida</taxon>
        <taxon>Rhabditina</taxon>
        <taxon>Rhabditomorpha</taxon>
        <taxon>Rhabditoidea</taxon>
        <taxon>Rhabditidae</taxon>
        <taxon>Mesorhabditinae</taxon>
        <taxon>Mesorhabditis</taxon>
    </lineage>
</organism>
<keyword evidence="3 12" id="KW-0813">Transport</keyword>
<evidence type="ECO:0000256" key="4">
    <source>
        <dbReference type="ARBA" id="ARBA00022475"/>
    </source>
</evidence>
<keyword evidence="10 12" id="KW-0472">Membrane</keyword>
<comment type="caution">
    <text evidence="12">Lacks conserved residue(s) required for the propagation of feature annotation.</text>
</comment>
<feature type="compositionally biased region" description="Basic residues" evidence="13">
    <location>
        <begin position="466"/>
        <end position="482"/>
    </location>
</feature>
<evidence type="ECO:0000256" key="3">
    <source>
        <dbReference type="ARBA" id="ARBA00022448"/>
    </source>
</evidence>
<reference evidence="14" key="1">
    <citation type="submission" date="2023-06" db="EMBL/GenBank/DDBJ databases">
        <authorList>
            <person name="Delattre M."/>
        </authorList>
    </citation>
    <scope>NUCLEOTIDE SEQUENCE</scope>
    <source>
        <strain evidence="14">AF72</strain>
    </source>
</reference>
<feature type="compositionally biased region" description="Basic and acidic residues" evidence="13">
    <location>
        <begin position="502"/>
        <end position="515"/>
    </location>
</feature>
<evidence type="ECO:0000256" key="1">
    <source>
        <dbReference type="ARBA" id="ARBA00004610"/>
    </source>
</evidence>
<dbReference type="InterPro" id="IPR000990">
    <property type="entry name" value="Innexin"/>
</dbReference>
<feature type="non-terminal residue" evidence="14">
    <location>
        <position position="1"/>
    </location>
</feature>
<evidence type="ECO:0000256" key="10">
    <source>
        <dbReference type="ARBA" id="ARBA00023136"/>
    </source>
</evidence>
<evidence type="ECO:0000256" key="5">
    <source>
        <dbReference type="ARBA" id="ARBA00022692"/>
    </source>
</evidence>
<dbReference type="Proteomes" id="UP001177023">
    <property type="component" value="Unassembled WGS sequence"/>
</dbReference>
<dbReference type="Pfam" id="PF00876">
    <property type="entry name" value="Innexin"/>
    <property type="match status" value="1"/>
</dbReference>
<keyword evidence="11 12" id="KW-0407">Ion channel</keyword>
<dbReference type="EMBL" id="CATQJA010002710">
    <property type="protein sequence ID" value="CAJ0587513.1"/>
    <property type="molecule type" value="Genomic_DNA"/>
</dbReference>
<evidence type="ECO:0000256" key="9">
    <source>
        <dbReference type="ARBA" id="ARBA00023065"/>
    </source>
</evidence>
<evidence type="ECO:0000313" key="14">
    <source>
        <dbReference type="EMBL" id="CAJ0587513.1"/>
    </source>
</evidence>
<dbReference type="PRINTS" id="PR01262">
    <property type="entry name" value="INNEXIN"/>
</dbReference>
<protein>
    <recommendedName>
        <fullName evidence="12">Innexin</fullName>
    </recommendedName>
</protein>
<sequence length="550" mass="63722">MFIFRVLNTVPYSNEVAVKDVIAHIHSFFTCNLLIGLAVLVSWKQFGGKPIECMVPTDFTSAWVQYAENFCWSQDTYFVPLTEHVPTDESIRKSSPKISYYQWMPFFLLFNAACFKLPCFIWKYFASQSGMRVGEILRVACDEENAVPQVKKANIEALCTHLQGGLRFHKRLHHKNILPHKFLRFLNLKYSTYYVTFIYFAAKLAFLLNVGLQARLLNRYVLPEQTSDFGWDVWKTLAFSENHTLHDNGLFPRVSLCDFDVRETANIQTHTVQCVLIINIFTEKIFIVLWAWYLFLSAFTAANLVSWLWLVFSETSKEHFVISHLEMAEKEFDKSILQDRAKVDKFLNAYLGMDGIFILQLINQHADVIFITELVGALFSKHEEIEAIKRMRKLEFATKESTPTDSRANSRQAVRRDSYLPGKAMLARNESLKHGFDSAPRINEFELLDPPRKAFEDSDDEEKGNGKKKKEKKEKEKHHAKAEKRGSIPSPPTVPLLPNVFKKNEEQPRRDDIQLRRNLFWGGHHGDPGRADPFPHPAYSKFHGDHPRPK</sequence>
<feature type="transmembrane region" description="Helical" evidence="12">
    <location>
        <begin position="285"/>
        <end position="310"/>
    </location>
</feature>
<comment type="similarity">
    <text evidence="12">Belongs to the pannexin family.</text>
</comment>
<keyword evidence="8 12" id="KW-1133">Transmembrane helix</keyword>
<evidence type="ECO:0000256" key="2">
    <source>
        <dbReference type="ARBA" id="ARBA00004651"/>
    </source>
</evidence>
<accession>A0AA36DH31</accession>
<dbReference type="GO" id="GO:0005921">
    <property type="term" value="C:gap junction"/>
    <property type="evidence" value="ECO:0007669"/>
    <property type="project" value="UniProtKB-SubCell"/>
</dbReference>
<keyword evidence="6" id="KW-0303">Gap junction</keyword>
<dbReference type="GO" id="GO:0005886">
    <property type="term" value="C:plasma membrane"/>
    <property type="evidence" value="ECO:0007669"/>
    <property type="project" value="UniProtKB-SubCell"/>
</dbReference>
<keyword evidence="5 12" id="KW-0812">Transmembrane</keyword>
<evidence type="ECO:0000256" key="12">
    <source>
        <dbReference type="RuleBase" id="RU010713"/>
    </source>
</evidence>
<feature type="transmembrane region" description="Helical" evidence="12">
    <location>
        <begin position="193"/>
        <end position="212"/>
    </location>
</feature>
<evidence type="ECO:0000256" key="11">
    <source>
        <dbReference type="ARBA" id="ARBA00023303"/>
    </source>
</evidence>
<name>A0AA36DH31_9BILA</name>
<feature type="compositionally biased region" description="Polar residues" evidence="13">
    <location>
        <begin position="399"/>
        <end position="412"/>
    </location>
</feature>
<dbReference type="GO" id="GO:0034220">
    <property type="term" value="P:monoatomic ion transmembrane transport"/>
    <property type="evidence" value="ECO:0007669"/>
    <property type="project" value="UniProtKB-KW"/>
</dbReference>
<feature type="transmembrane region" description="Helical" evidence="12">
    <location>
        <begin position="21"/>
        <end position="41"/>
    </location>
</feature>
<dbReference type="AlphaFoldDB" id="A0AA36DH31"/>
<keyword evidence="15" id="KW-1185">Reference proteome</keyword>
<keyword evidence="4" id="KW-1003">Cell membrane</keyword>
<dbReference type="PANTHER" id="PTHR11893:SF9">
    <property type="entry name" value="INNEXIN-7"/>
    <property type="match status" value="1"/>
</dbReference>
<evidence type="ECO:0000313" key="15">
    <source>
        <dbReference type="Proteomes" id="UP001177023"/>
    </source>
</evidence>
<keyword evidence="7" id="KW-0965">Cell junction</keyword>
<evidence type="ECO:0000256" key="7">
    <source>
        <dbReference type="ARBA" id="ARBA00022949"/>
    </source>
</evidence>
<feature type="region of interest" description="Disordered" evidence="13">
    <location>
        <begin position="399"/>
        <end position="420"/>
    </location>
</feature>
<evidence type="ECO:0000256" key="8">
    <source>
        <dbReference type="ARBA" id="ARBA00022989"/>
    </source>
</evidence>
<comment type="subcellular location">
    <subcellularLocation>
        <location evidence="1">Cell junction</location>
        <location evidence="1">Gap junction</location>
    </subcellularLocation>
    <subcellularLocation>
        <location evidence="2 12">Cell membrane</location>
        <topology evidence="2 12">Multi-pass membrane protein</topology>
    </subcellularLocation>
</comment>
<feature type="region of interest" description="Disordered" evidence="13">
    <location>
        <begin position="447"/>
        <end position="550"/>
    </location>
</feature>
<comment type="caution">
    <text evidence="14">The sequence shown here is derived from an EMBL/GenBank/DDBJ whole genome shotgun (WGS) entry which is preliminary data.</text>
</comment>
<comment type="function">
    <text evidence="12">Structural component of the gap junctions.</text>
</comment>
<gene>
    <name evidence="12" type="primary">inx</name>
    <name evidence="14" type="ORF">MSPICULIGERA_LOCUS25478</name>
</gene>
<evidence type="ECO:0000256" key="6">
    <source>
        <dbReference type="ARBA" id="ARBA00022868"/>
    </source>
</evidence>
<dbReference type="PROSITE" id="PS51013">
    <property type="entry name" value="PANNEXIN"/>
    <property type="match status" value="1"/>
</dbReference>
<keyword evidence="9 12" id="KW-0406">Ion transport</keyword>
<proteinExistence type="inferred from homology"/>
<dbReference type="PANTHER" id="PTHR11893">
    <property type="entry name" value="INNEXIN"/>
    <property type="match status" value="1"/>
</dbReference>
<evidence type="ECO:0000256" key="13">
    <source>
        <dbReference type="SAM" id="MobiDB-lite"/>
    </source>
</evidence>